<keyword evidence="5" id="KW-1185">Reference proteome</keyword>
<protein>
    <submittedName>
        <fullName evidence="4">Myb-like DNA-binding domain containing protein</fullName>
    </submittedName>
</protein>
<dbReference type="OrthoDB" id="2143914at2759"/>
<dbReference type="Pfam" id="PF13921">
    <property type="entry name" value="Myb_DNA-bind_6"/>
    <property type="match status" value="1"/>
</dbReference>
<feature type="domain" description="Myb-like" evidence="2">
    <location>
        <begin position="77"/>
        <end position="120"/>
    </location>
</feature>
<dbReference type="SMART" id="SM00717">
    <property type="entry name" value="SANT"/>
    <property type="match status" value="2"/>
</dbReference>
<dbReference type="InterPro" id="IPR017930">
    <property type="entry name" value="Myb_dom"/>
</dbReference>
<dbReference type="GO" id="GO:0000981">
    <property type="term" value="F:DNA-binding transcription factor activity, RNA polymerase II-specific"/>
    <property type="evidence" value="ECO:0000318"/>
    <property type="project" value="GO_Central"/>
</dbReference>
<dbReference type="GO" id="GO:0005634">
    <property type="term" value="C:nucleus"/>
    <property type="evidence" value="ECO:0000318"/>
    <property type="project" value="GO_Central"/>
</dbReference>
<dbReference type="eggNOG" id="KOG0048">
    <property type="taxonomic scope" value="Eukaryota"/>
</dbReference>
<dbReference type="VEuPathDB" id="TrichDB:TVAGG3_0473570"/>
<dbReference type="GO" id="GO:0000978">
    <property type="term" value="F:RNA polymerase II cis-regulatory region sequence-specific DNA binding"/>
    <property type="evidence" value="ECO:0000318"/>
    <property type="project" value="GO_Central"/>
</dbReference>
<evidence type="ECO:0000259" key="3">
    <source>
        <dbReference type="PROSITE" id="PS51294"/>
    </source>
</evidence>
<dbReference type="AlphaFoldDB" id="A2FIX7"/>
<proteinExistence type="predicted"/>
<feature type="region of interest" description="Disordered" evidence="1">
    <location>
        <begin position="1"/>
        <end position="20"/>
    </location>
</feature>
<feature type="domain" description="Myb-like" evidence="2">
    <location>
        <begin position="23"/>
        <end position="69"/>
    </location>
</feature>
<gene>
    <name evidence="4" type="ORF">TVAG_268910</name>
</gene>
<dbReference type="KEGG" id="tva:4752898"/>
<dbReference type="PANTHER" id="PTHR45614">
    <property type="entry name" value="MYB PROTEIN-RELATED"/>
    <property type="match status" value="1"/>
</dbReference>
<dbReference type="EMBL" id="DS113821">
    <property type="protein sequence ID" value="EAX95154.1"/>
    <property type="molecule type" value="Genomic_DNA"/>
</dbReference>
<evidence type="ECO:0000256" key="1">
    <source>
        <dbReference type="SAM" id="MobiDB-lite"/>
    </source>
</evidence>
<sequence>MREVDPQYGKDTNNTKNTKKGFRARFTEEEDKLLKELVINKKNTSWKEIASHLPGRTACQCRDRYNQYLFKEVVNKPWTASEDQIIVEKYRLFGPHWVKISQFLPGRSGNNVKNRWNCALTKYHGISYTYAKQERRSKKDKWNKDDEETVTQIQVAPDQCTTLIDQMTDFMMKKVNEQNDLFGSIDE</sequence>
<reference evidence="4" key="2">
    <citation type="journal article" date="2007" name="Science">
        <title>Draft genome sequence of the sexually transmitted pathogen Trichomonas vaginalis.</title>
        <authorList>
            <person name="Carlton J.M."/>
            <person name="Hirt R.P."/>
            <person name="Silva J.C."/>
            <person name="Delcher A.L."/>
            <person name="Schatz M."/>
            <person name="Zhao Q."/>
            <person name="Wortman J.R."/>
            <person name="Bidwell S.L."/>
            <person name="Alsmark U.C.M."/>
            <person name="Besteiro S."/>
            <person name="Sicheritz-Ponten T."/>
            <person name="Noel C.J."/>
            <person name="Dacks J.B."/>
            <person name="Foster P.G."/>
            <person name="Simillion C."/>
            <person name="Van de Peer Y."/>
            <person name="Miranda-Saavedra D."/>
            <person name="Barton G.J."/>
            <person name="Westrop G.D."/>
            <person name="Mueller S."/>
            <person name="Dessi D."/>
            <person name="Fiori P.L."/>
            <person name="Ren Q."/>
            <person name="Paulsen I."/>
            <person name="Zhang H."/>
            <person name="Bastida-Corcuera F.D."/>
            <person name="Simoes-Barbosa A."/>
            <person name="Brown M.T."/>
            <person name="Hayes R.D."/>
            <person name="Mukherjee M."/>
            <person name="Okumura C.Y."/>
            <person name="Schneider R."/>
            <person name="Smith A.J."/>
            <person name="Vanacova S."/>
            <person name="Villalvazo M."/>
            <person name="Haas B.J."/>
            <person name="Pertea M."/>
            <person name="Feldblyum T.V."/>
            <person name="Utterback T.R."/>
            <person name="Shu C.L."/>
            <person name="Osoegawa K."/>
            <person name="de Jong P.J."/>
            <person name="Hrdy I."/>
            <person name="Horvathova L."/>
            <person name="Zubacova Z."/>
            <person name="Dolezal P."/>
            <person name="Malik S.B."/>
            <person name="Logsdon J.M. Jr."/>
            <person name="Henze K."/>
            <person name="Gupta A."/>
            <person name="Wang C.C."/>
            <person name="Dunne R.L."/>
            <person name="Upcroft J.A."/>
            <person name="Upcroft P."/>
            <person name="White O."/>
            <person name="Salzberg S.L."/>
            <person name="Tang P."/>
            <person name="Chiu C.-H."/>
            <person name="Lee Y.-S."/>
            <person name="Embley T.M."/>
            <person name="Coombs G.H."/>
            <person name="Mottram J.C."/>
            <person name="Tachezy J."/>
            <person name="Fraser-Liggett C.M."/>
            <person name="Johnson P.J."/>
        </authorList>
    </citation>
    <scope>NUCLEOTIDE SEQUENCE [LARGE SCALE GENOMIC DNA]</scope>
    <source>
        <strain evidence="4">G3</strain>
    </source>
</reference>
<evidence type="ECO:0000313" key="4">
    <source>
        <dbReference type="EMBL" id="EAX95154.1"/>
    </source>
</evidence>
<dbReference type="InParanoid" id="A2FIX7"/>
<dbReference type="PROSITE" id="PS51294">
    <property type="entry name" value="HTH_MYB"/>
    <property type="match status" value="2"/>
</dbReference>
<dbReference type="PROSITE" id="PS50090">
    <property type="entry name" value="MYB_LIKE"/>
    <property type="match status" value="2"/>
</dbReference>
<evidence type="ECO:0000313" key="5">
    <source>
        <dbReference type="Proteomes" id="UP000001542"/>
    </source>
</evidence>
<feature type="domain" description="HTH myb-type" evidence="3">
    <location>
        <begin position="77"/>
        <end position="124"/>
    </location>
</feature>
<dbReference type="GO" id="GO:0006355">
    <property type="term" value="P:regulation of DNA-templated transcription"/>
    <property type="evidence" value="ECO:0000318"/>
    <property type="project" value="GO_Central"/>
</dbReference>
<dbReference type="InterPro" id="IPR009057">
    <property type="entry name" value="Homeodomain-like_sf"/>
</dbReference>
<dbReference type="SMR" id="A2FIX7"/>
<dbReference type="STRING" id="5722.A2FIX7"/>
<dbReference type="SUPFAM" id="SSF46689">
    <property type="entry name" value="Homeodomain-like"/>
    <property type="match status" value="1"/>
</dbReference>
<dbReference type="InterPro" id="IPR001005">
    <property type="entry name" value="SANT/Myb"/>
</dbReference>
<dbReference type="Proteomes" id="UP000001542">
    <property type="component" value="Unassembled WGS sequence"/>
</dbReference>
<accession>A2FIX7</accession>
<dbReference type="InterPro" id="IPR050560">
    <property type="entry name" value="MYB_TF"/>
</dbReference>
<feature type="domain" description="HTH myb-type" evidence="3">
    <location>
        <begin position="23"/>
        <end position="73"/>
    </location>
</feature>
<dbReference type="RefSeq" id="XP_001308084.1">
    <property type="nucleotide sequence ID" value="XM_001308083.1"/>
</dbReference>
<name>A2FIX7_TRIV3</name>
<reference evidence="4" key="1">
    <citation type="submission" date="2006-10" db="EMBL/GenBank/DDBJ databases">
        <authorList>
            <person name="Amadeo P."/>
            <person name="Zhao Q."/>
            <person name="Wortman J."/>
            <person name="Fraser-Liggett C."/>
            <person name="Carlton J."/>
        </authorList>
    </citation>
    <scope>NUCLEOTIDE SEQUENCE</scope>
    <source>
        <strain evidence="4">G3</strain>
    </source>
</reference>
<dbReference type="Gene3D" id="1.10.10.60">
    <property type="entry name" value="Homeodomain-like"/>
    <property type="match status" value="2"/>
</dbReference>
<dbReference type="CDD" id="cd00167">
    <property type="entry name" value="SANT"/>
    <property type="match status" value="2"/>
</dbReference>
<dbReference type="PANTHER" id="PTHR45614:SF69">
    <property type="entry name" value="CHROMOSOME UNDETERMINED SCAFFOLD_38, WHOLE GENOME SHOTGUN SEQUENCE"/>
    <property type="match status" value="1"/>
</dbReference>
<organism evidence="4 5">
    <name type="scientific">Trichomonas vaginalis (strain ATCC PRA-98 / G3)</name>
    <dbReference type="NCBI Taxonomy" id="412133"/>
    <lineage>
        <taxon>Eukaryota</taxon>
        <taxon>Metamonada</taxon>
        <taxon>Parabasalia</taxon>
        <taxon>Trichomonadida</taxon>
        <taxon>Trichomonadidae</taxon>
        <taxon>Trichomonas</taxon>
    </lineage>
</organism>
<evidence type="ECO:0000259" key="2">
    <source>
        <dbReference type="PROSITE" id="PS50090"/>
    </source>
</evidence>
<keyword evidence="4" id="KW-0238">DNA-binding</keyword>
<dbReference type="VEuPathDB" id="TrichDB:TVAG_268910"/>